<name>A0A3P7IPZ0_STRVU</name>
<reference evidence="1 2" key="1">
    <citation type="submission" date="2018-11" db="EMBL/GenBank/DDBJ databases">
        <authorList>
            <consortium name="Pathogen Informatics"/>
        </authorList>
    </citation>
    <scope>NUCLEOTIDE SEQUENCE [LARGE SCALE GENOMIC DNA]</scope>
</reference>
<sequence>MKRMQVKATLSNLDLRSFGSETSLVSLDFTTPGDIGSPMHFAANPFQRSRIPRGSFRSPRKTIAI</sequence>
<dbReference type="OrthoDB" id="5844208at2759"/>
<dbReference type="Proteomes" id="UP000270094">
    <property type="component" value="Unassembled WGS sequence"/>
</dbReference>
<keyword evidence="2" id="KW-1185">Reference proteome</keyword>
<dbReference type="EMBL" id="UYYB01006154">
    <property type="protein sequence ID" value="VDM67664.1"/>
    <property type="molecule type" value="Genomic_DNA"/>
</dbReference>
<evidence type="ECO:0000313" key="2">
    <source>
        <dbReference type="Proteomes" id="UP000270094"/>
    </source>
</evidence>
<organism evidence="1 2">
    <name type="scientific">Strongylus vulgaris</name>
    <name type="common">Blood worm</name>
    <dbReference type="NCBI Taxonomy" id="40348"/>
    <lineage>
        <taxon>Eukaryota</taxon>
        <taxon>Metazoa</taxon>
        <taxon>Ecdysozoa</taxon>
        <taxon>Nematoda</taxon>
        <taxon>Chromadorea</taxon>
        <taxon>Rhabditida</taxon>
        <taxon>Rhabditina</taxon>
        <taxon>Rhabditomorpha</taxon>
        <taxon>Strongyloidea</taxon>
        <taxon>Strongylidae</taxon>
        <taxon>Strongylus</taxon>
    </lineage>
</organism>
<accession>A0A3P7IPZ0</accession>
<evidence type="ECO:0000313" key="1">
    <source>
        <dbReference type="EMBL" id="VDM67664.1"/>
    </source>
</evidence>
<protein>
    <submittedName>
        <fullName evidence="1">Uncharacterized protein</fullName>
    </submittedName>
</protein>
<dbReference type="AlphaFoldDB" id="A0A3P7IPZ0"/>
<gene>
    <name evidence="1" type="ORF">SVUK_LOCUS2662</name>
</gene>
<proteinExistence type="predicted"/>